<dbReference type="Proteomes" id="UP001234989">
    <property type="component" value="Chromosome 3"/>
</dbReference>
<evidence type="ECO:0000313" key="3">
    <source>
        <dbReference type="Proteomes" id="UP001234989"/>
    </source>
</evidence>
<dbReference type="InterPro" id="IPR043128">
    <property type="entry name" value="Rev_trsase/Diguanyl_cyclase"/>
</dbReference>
<protein>
    <recommendedName>
        <fullName evidence="4">Gag-pol polyprotein</fullName>
    </recommendedName>
</protein>
<sequence>MKDFPMFAAKGRGGKQATTSGAGSNAPKQNPFYALKTRGEQEGSSDVFTGMLKVFQLDFYALLDPGATLSFGTPHVPIRVTLVDLVKLDKLDFDVILDFLCHIVSNKGIVVDPKKKDAVRSWPRPLTPSDIRSFLGLPGYYRMFVVGFSSIASPLTALTQMKAKFIWS</sequence>
<feature type="compositionally biased region" description="Polar residues" evidence="1">
    <location>
        <begin position="16"/>
        <end position="28"/>
    </location>
</feature>
<dbReference type="PANTHER" id="PTHR33064">
    <property type="entry name" value="POL PROTEIN"/>
    <property type="match status" value="1"/>
</dbReference>
<evidence type="ECO:0008006" key="4">
    <source>
        <dbReference type="Google" id="ProtNLM"/>
    </source>
</evidence>
<dbReference type="Gene3D" id="3.30.70.270">
    <property type="match status" value="1"/>
</dbReference>
<dbReference type="EMBL" id="CP133614">
    <property type="protein sequence ID" value="WMV18547.1"/>
    <property type="molecule type" value="Genomic_DNA"/>
</dbReference>
<feature type="region of interest" description="Disordered" evidence="1">
    <location>
        <begin position="8"/>
        <end position="30"/>
    </location>
</feature>
<dbReference type="PANTHER" id="PTHR33064:SF37">
    <property type="entry name" value="RIBONUCLEASE H"/>
    <property type="match status" value="1"/>
</dbReference>
<dbReference type="InterPro" id="IPR043502">
    <property type="entry name" value="DNA/RNA_pol_sf"/>
</dbReference>
<evidence type="ECO:0000256" key="1">
    <source>
        <dbReference type="SAM" id="MobiDB-lite"/>
    </source>
</evidence>
<proteinExistence type="predicted"/>
<name>A0AAF0TFJ4_SOLVR</name>
<reference evidence="2" key="1">
    <citation type="submission" date="2023-08" db="EMBL/GenBank/DDBJ databases">
        <title>A de novo genome assembly of Solanum verrucosum Schlechtendal, a Mexican diploid species geographically isolated from the other diploid A-genome species in potato relatives.</title>
        <authorList>
            <person name="Hosaka K."/>
        </authorList>
    </citation>
    <scope>NUCLEOTIDE SEQUENCE</scope>
    <source>
        <tissue evidence="2">Young leaves</tissue>
    </source>
</reference>
<dbReference type="InterPro" id="IPR051320">
    <property type="entry name" value="Viral_Replic_Matur_Polypro"/>
</dbReference>
<accession>A0AAF0TFJ4</accession>
<keyword evidence="3" id="KW-1185">Reference proteome</keyword>
<dbReference type="SUPFAM" id="SSF56672">
    <property type="entry name" value="DNA/RNA polymerases"/>
    <property type="match status" value="1"/>
</dbReference>
<organism evidence="2 3">
    <name type="scientific">Solanum verrucosum</name>
    <dbReference type="NCBI Taxonomy" id="315347"/>
    <lineage>
        <taxon>Eukaryota</taxon>
        <taxon>Viridiplantae</taxon>
        <taxon>Streptophyta</taxon>
        <taxon>Embryophyta</taxon>
        <taxon>Tracheophyta</taxon>
        <taxon>Spermatophyta</taxon>
        <taxon>Magnoliopsida</taxon>
        <taxon>eudicotyledons</taxon>
        <taxon>Gunneridae</taxon>
        <taxon>Pentapetalae</taxon>
        <taxon>asterids</taxon>
        <taxon>lamiids</taxon>
        <taxon>Solanales</taxon>
        <taxon>Solanaceae</taxon>
        <taxon>Solanoideae</taxon>
        <taxon>Solaneae</taxon>
        <taxon>Solanum</taxon>
    </lineage>
</organism>
<evidence type="ECO:0000313" key="2">
    <source>
        <dbReference type="EMBL" id="WMV18547.1"/>
    </source>
</evidence>
<gene>
    <name evidence="2" type="ORF">MTR67_011932</name>
</gene>
<dbReference type="AlphaFoldDB" id="A0AAF0TFJ4"/>